<reference evidence="1" key="2">
    <citation type="submission" date="2023-06" db="EMBL/GenBank/DDBJ databases">
        <authorList>
            <person name="Ma L."/>
            <person name="Liu K.-W."/>
            <person name="Li Z."/>
            <person name="Hsiao Y.-Y."/>
            <person name="Qi Y."/>
            <person name="Fu T."/>
            <person name="Tang G."/>
            <person name="Zhang D."/>
            <person name="Sun W.-H."/>
            <person name="Liu D.-K."/>
            <person name="Li Y."/>
            <person name="Chen G.-Z."/>
            <person name="Liu X.-D."/>
            <person name="Liao X.-Y."/>
            <person name="Jiang Y.-T."/>
            <person name="Yu X."/>
            <person name="Hao Y."/>
            <person name="Huang J."/>
            <person name="Zhao X.-W."/>
            <person name="Ke S."/>
            <person name="Chen Y.-Y."/>
            <person name="Wu W.-L."/>
            <person name="Hsu J.-L."/>
            <person name="Lin Y.-F."/>
            <person name="Huang M.-D."/>
            <person name="Li C.-Y."/>
            <person name="Huang L."/>
            <person name="Wang Z.-W."/>
            <person name="Zhao X."/>
            <person name="Zhong W.-Y."/>
            <person name="Peng D.-H."/>
            <person name="Ahmad S."/>
            <person name="Lan S."/>
            <person name="Zhang J.-S."/>
            <person name="Tsai W.-C."/>
            <person name="Van De Peer Y."/>
            <person name="Liu Z.-J."/>
        </authorList>
    </citation>
    <scope>NUCLEOTIDE SEQUENCE</scope>
    <source>
        <strain evidence="1">CP</strain>
        <tissue evidence="1">Leaves</tissue>
    </source>
</reference>
<protein>
    <submittedName>
        <fullName evidence="1">Uncharacterized protein</fullName>
    </submittedName>
</protein>
<gene>
    <name evidence="1" type="ORF">QJS10_CPA16g00538</name>
</gene>
<keyword evidence="2" id="KW-1185">Reference proteome</keyword>
<dbReference type="AlphaFoldDB" id="A0AAV9D2Q5"/>
<dbReference type="Pfam" id="PF03004">
    <property type="entry name" value="Transposase_24"/>
    <property type="match status" value="1"/>
</dbReference>
<organism evidence="1 2">
    <name type="scientific">Acorus calamus</name>
    <name type="common">Sweet flag</name>
    <dbReference type="NCBI Taxonomy" id="4465"/>
    <lineage>
        <taxon>Eukaryota</taxon>
        <taxon>Viridiplantae</taxon>
        <taxon>Streptophyta</taxon>
        <taxon>Embryophyta</taxon>
        <taxon>Tracheophyta</taxon>
        <taxon>Spermatophyta</taxon>
        <taxon>Magnoliopsida</taxon>
        <taxon>Liliopsida</taxon>
        <taxon>Acoraceae</taxon>
        <taxon>Acorus</taxon>
    </lineage>
</organism>
<dbReference type="PANTHER" id="PTHR33144">
    <property type="entry name" value="OS10G0409366 PROTEIN-RELATED"/>
    <property type="match status" value="1"/>
</dbReference>
<name>A0AAV9D2Q5_ACOCL</name>
<dbReference type="Proteomes" id="UP001180020">
    <property type="component" value="Unassembled WGS sequence"/>
</dbReference>
<dbReference type="EMBL" id="JAUJYO010000016">
    <property type="protein sequence ID" value="KAK1295039.1"/>
    <property type="molecule type" value="Genomic_DNA"/>
</dbReference>
<proteinExistence type="predicted"/>
<dbReference type="InterPro" id="IPR004252">
    <property type="entry name" value="Probable_transposase_24"/>
</dbReference>
<reference evidence="1" key="1">
    <citation type="journal article" date="2023" name="Nat. Commun.">
        <title>Diploid and tetraploid genomes of Acorus and the evolution of monocots.</title>
        <authorList>
            <person name="Ma L."/>
            <person name="Liu K.W."/>
            <person name="Li Z."/>
            <person name="Hsiao Y.Y."/>
            <person name="Qi Y."/>
            <person name="Fu T."/>
            <person name="Tang G.D."/>
            <person name="Zhang D."/>
            <person name="Sun W.H."/>
            <person name="Liu D.K."/>
            <person name="Li Y."/>
            <person name="Chen G.Z."/>
            <person name="Liu X.D."/>
            <person name="Liao X.Y."/>
            <person name="Jiang Y.T."/>
            <person name="Yu X."/>
            <person name="Hao Y."/>
            <person name="Huang J."/>
            <person name="Zhao X.W."/>
            <person name="Ke S."/>
            <person name="Chen Y.Y."/>
            <person name="Wu W.L."/>
            <person name="Hsu J.L."/>
            <person name="Lin Y.F."/>
            <person name="Huang M.D."/>
            <person name="Li C.Y."/>
            <person name="Huang L."/>
            <person name="Wang Z.W."/>
            <person name="Zhao X."/>
            <person name="Zhong W.Y."/>
            <person name="Peng D.H."/>
            <person name="Ahmad S."/>
            <person name="Lan S."/>
            <person name="Zhang J.S."/>
            <person name="Tsai W.C."/>
            <person name="Van de Peer Y."/>
            <person name="Liu Z.J."/>
        </authorList>
    </citation>
    <scope>NUCLEOTIDE SEQUENCE</scope>
    <source>
        <strain evidence="1">CP</strain>
    </source>
</reference>
<dbReference type="PANTHER" id="PTHR33144:SF46">
    <property type="entry name" value="OS04G0610000 PROTEIN"/>
    <property type="match status" value="1"/>
</dbReference>
<evidence type="ECO:0000313" key="1">
    <source>
        <dbReference type="EMBL" id="KAK1295039.1"/>
    </source>
</evidence>
<sequence length="154" mass="18376">MKSLAKERKDWKCMLKKKYYNPKHTYEEKLAVAVDARVLPHQWHVLVQFWNSAKGKSRSFRNRENRSKQTTTHTVGTKSFARFHKEEHPEAELNNTIRDEIYTKIVGEDRRGWIRTYGLGPSLSYVRETIFDHVETEVIRKNNEELRGIKNRCK</sequence>
<evidence type="ECO:0000313" key="2">
    <source>
        <dbReference type="Proteomes" id="UP001180020"/>
    </source>
</evidence>
<accession>A0AAV9D2Q5</accession>
<comment type="caution">
    <text evidence="1">The sequence shown here is derived from an EMBL/GenBank/DDBJ whole genome shotgun (WGS) entry which is preliminary data.</text>
</comment>